<accession>A0ACD1H488</accession>
<protein>
    <submittedName>
        <fullName evidence="1">Uncharacterized protein</fullName>
    </submittedName>
</protein>
<gene>
    <name evidence="1" type="ORF">BO66DRAFT_455482</name>
</gene>
<dbReference type="EMBL" id="KZ824967">
    <property type="protein sequence ID" value="RAH68359.1"/>
    <property type="molecule type" value="Genomic_DNA"/>
</dbReference>
<name>A0ACD1H488_9EURO</name>
<reference evidence="1" key="1">
    <citation type="submission" date="2018-02" db="EMBL/GenBank/DDBJ databases">
        <title>The genomes of Aspergillus section Nigri reveals drivers in fungal speciation.</title>
        <authorList>
            <consortium name="DOE Joint Genome Institute"/>
            <person name="Vesth T.C."/>
            <person name="Nybo J."/>
            <person name="Theobald S."/>
            <person name="Brandl J."/>
            <person name="Frisvad J.C."/>
            <person name="Nielsen K.F."/>
            <person name="Lyhne E.K."/>
            <person name="Kogle M.E."/>
            <person name="Kuo A."/>
            <person name="Riley R."/>
            <person name="Clum A."/>
            <person name="Nolan M."/>
            <person name="Lipzen A."/>
            <person name="Salamov A."/>
            <person name="Henrissat B."/>
            <person name="Wiebenga A."/>
            <person name="De vries R.P."/>
            <person name="Grigoriev I.V."/>
            <person name="Mortensen U.H."/>
            <person name="Andersen M.R."/>
            <person name="Baker S.E."/>
        </authorList>
    </citation>
    <scope>NUCLEOTIDE SEQUENCE</scope>
    <source>
        <strain evidence="1">CBS 121060</strain>
    </source>
</reference>
<dbReference type="Proteomes" id="UP000249661">
    <property type="component" value="Unassembled WGS sequence"/>
</dbReference>
<evidence type="ECO:0000313" key="2">
    <source>
        <dbReference type="Proteomes" id="UP000249661"/>
    </source>
</evidence>
<proteinExistence type="predicted"/>
<sequence>MRHFPFSNLALYAFFACAASQVDPAPSSSYSSCATDPTLKSCCASGTASGTVCVDGEVYTYTCGKWAGRYSMHEGLAGSQCMQECSRDPRCYWASWDTTLQNCYLGDKDVTTGSDDTYILLQKSGPGQCSGGHDCKHEIEQAKEECSKHCKTQTEQIKEQCTKDCQGQIEQAKEQCTKDCNSQIDQAVAQCNADRSACTQKLSNCEHDGATCDSRLKDALAERDKQTAALQQAQAATDECNRKLTQCEAEPKGDITKCNAEKKACEDAKAQLQKALDEARAQIQIITTRRGTRIKDPLSKENQDLVEAVTNAHLDGLCRDNRLNAMTFTTLNPDKTWNEWEILCNYYCETKSVQDTQKNCDAGDNVVAHLQQQQDKSEFYGFWWSTDGRCLPLFASADYAWPECWRNSEARVSSPRYHLVRRIKAFY</sequence>
<keyword evidence="2" id="KW-1185">Reference proteome</keyword>
<evidence type="ECO:0000313" key="1">
    <source>
        <dbReference type="EMBL" id="RAH68359.1"/>
    </source>
</evidence>
<organism evidence="1 2">
    <name type="scientific">Aspergillus aculeatinus CBS 121060</name>
    <dbReference type="NCBI Taxonomy" id="1448322"/>
    <lineage>
        <taxon>Eukaryota</taxon>
        <taxon>Fungi</taxon>
        <taxon>Dikarya</taxon>
        <taxon>Ascomycota</taxon>
        <taxon>Pezizomycotina</taxon>
        <taxon>Eurotiomycetes</taxon>
        <taxon>Eurotiomycetidae</taxon>
        <taxon>Eurotiales</taxon>
        <taxon>Aspergillaceae</taxon>
        <taxon>Aspergillus</taxon>
        <taxon>Aspergillus subgen. Circumdati</taxon>
    </lineage>
</organism>